<reference evidence="3" key="1">
    <citation type="journal article" date="2012" name="Science">
        <title>The Paleozoic origin of enzymatic lignin decomposition reconstructed from 31 fungal genomes.</title>
        <authorList>
            <person name="Floudas D."/>
            <person name="Binder M."/>
            <person name="Riley R."/>
            <person name="Barry K."/>
            <person name="Blanchette R.A."/>
            <person name="Henrissat B."/>
            <person name="Martinez A.T."/>
            <person name="Otillar R."/>
            <person name="Spatafora J.W."/>
            <person name="Yadav J.S."/>
            <person name="Aerts A."/>
            <person name="Benoit I."/>
            <person name="Boyd A."/>
            <person name="Carlson A."/>
            <person name="Copeland A."/>
            <person name="Coutinho P.M."/>
            <person name="de Vries R.P."/>
            <person name="Ferreira P."/>
            <person name="Findley K."/>
            <person name="Foster B."/>
            <person name="Gaskell J."/>
            <person name="Glotzer D."/>
            <person name="Gorecki P."/>
            <person name="Heitman J."/>
            <person name="Hesse C."/>
            <person name="Hori C."/>
            <person name="Igarashi K."/>
            <person name="Jurgens J.A."/>
            <person name="Kallen N."/>
            <person name="Kersten P."/>
            <person name="Kohler A."/>
            <person name="Kuees U."/>
            <person name="Kumar T.K.A."/>
            <person name="Kuo A."/>
            <person name="LaButti K."/>
            <person name="Larrondo L.F."/>
            <person name="Lindquist E."/>
            <person name="Ling A."/>
            <person name="Lombard V."/>
            <person name="Lucas S."/>
            <person name="Lundell T."/>
            <person name="Martin R."/>
            <person name="McLaughlin D.J."/>
            <person name="Morgenstern I."/>
            <person name="Morin E."/>
            <person name="Murat C."/>
            <person name="Nagy L.G."/>
            <person name="Nolan M."/>
            <person name="Ohm R.A."/>
            <person name="Patyshakuliyeva A."/>
            <person name="Rokas A."/>
            <person name="Ruiz-Duenas F.J."/>
            <person name="Sabat G."/>
            <person name="Salamov A."/>
            <person name="Samejima M."/>
            <person name="Schmutz J."/>
            <person name="Slot J.C."/>
            <person name="St John F."/>
            <person name="Stenlid J."/>
            <person name="Sun H."/>
            <person name="Sun S."/>
            <person name="Syed K."/>
            <person name="Tsang A."/>
            <person name="Wiebenga A."/>
            <person name="Young D."/>
            <person name="Pisabarro A."/>
            <person name="Eastwood D.C."/>
            <person name="Martin F."/>
            <person name="Cullen D."/>
            <person name="Grigoriev I.V."/>
            <person name="Hibbett D.S."/>
        </authorList>
    </citation>
    <scope>NUCLEOTIDE SEQUENCE [LARGE SCALE GENOMIC DNA]</scope>
    <source>
        <strain evidence="3">TFB10046</strain>
    </source>
</reference>
<dbReference type="EMBL" id="JH689103">
    <property type="protein sequence ID" value="EJD32308.1"/>
    <property type="molecule type" value="Genomic_DNA"/>
</dbReference>
<dbReference type="eggNOG" id="ENOG502RD2A">
    <property type="taxonomic scope" value="Eukaryota"/>
</dbReference>
<dbReference type="InterPro" id="IPR058913">
    <property type="entry name" value="Integrase_dom_put"/>
</dbReference>
<feature type="non-terminal residue" evidence="2">
    <location>
        <position position="1"/>
    </location>
</feature>
<organism evidence="2 3">
    <name type="scientific">Auricularia subglabra (strain TFB-10046 / SS5)</name>
    <name type="common">White-rot fungus</name>
    <name type="synonym">Auricularia delicata (strain TFB10046)</name>
    <dbReference type="NCBI Taxonomy" id="717982"/>
    <lineage>
        <taxon>Eukaryota</taxon>
        <taxon>Fungi</taxon>
        <taxon>Dikarya</taxon>
        <taxon>Basidiomycota</taxon>
        <taxon>Agaricomycotina</taxon>
        <taxon>Agaricomycetes</taxon>
        <taxon>Auriculariales</taxon>
        <taxon>Auriculariaceae</taxon>
        <taxon>Auricularia</taxon>
    </lineage>
</organism>
<dbReference type="Pfam" id="PF24764">
    <property type="entry name" value="rva_4"/>
    <property type="match status" value="1"/>
</dbReference>
<sequence length="116" mass="13744">RNTLRKSMKRQGFGPPAYSDITEEELDMLFTDFHEQNARRGLLAFTGHLREHNIRVQQQRLINCIRRCCPLERALEPIIAAVRVYHVTRPNKLWHCDGYHKLIRWGFVIHGFVDGY</sequence>
<dbReference type="InParanoid" id="J0WJ42"/>
<proteinExistence type="predicted"/>
<accession>J0WJ42</accession>
<dbReference type="PANTHER" id="PTHR46791">
    <property type="entry name" value="EXPRESSED PROTEIN"/>
    <property type="match status" value="1"/>
</dbReference>
<evidence type="ECO:0000259" key="1">
    <source>
        <dbReference type="Pfam" id="PF24764"/>
    </source>
</evidence>
<dbReference type="Proteomes" id="UP000006514">
    <property type="component" value="Unassembled WGS sequence"/>
</dbReference>
<dbReference type="KEGG" id="adl:AURDEDRAFT_22007"/>
<feature type="domain" description="Integrase core" evidence="1">
    <location>
        <begin position="84"/>
        <end position="116"/>
    </location>
</feature>
<gene>
    <name evidence="2" type="ORF">AURDEDRAFT_22007</name>
</gene>
<evidence type="ECO:0000313" key="2">
    <source>
        <dbReference type="EMBL" id="EJD32308.1"/>
    </source>
</evidence>
<keyword evidence="3" id="KW-1185">Reference proteome</keyword>
<name>J0WJ42_AURST</name>
<protein>
    <recommendedName>
        <fullName evidence="1">Integrase core domain-containing protein</fullName>
    </recommendedName>
</protein>
<dbReference type="AlphaFoldDB" id="J0WJ42"/>
<evidence type="ECO:0000313" key="3">
    <source>
        <dbReference type="Proteomes" id="UP000006514"/>
    </source>
</evidence>
<feature type="non-terminal residue" evidence="2">
    <location>
        <position position="116"/>
    </location>
</feature>
<dbReference type="PANTHER" id="PTHR46791:SF5">
    <property type="entry name" value="CLR5 DOMAIN-CONTAINING PROTEIN-RELATED"/>
    <property type="match status" value="1"/>
</dbReference>
<dbReference type="OrthoDB" id="2686689at2759"/>